<dbReference type="AlphaFoldDB" id="A0AAW9Q8N8"/>
<keyword evidence="2" id="KW-1185">Reference proteome</keyword>
<sequence>MRLAIDSWHQALRLAGPHRAPQAVADRVEAAARGALAPLAAALAPGLARRPGAVIRIRRLVVTAVIDVARPGDEAAPGYAAALARGIAAAIEDGGPDVMCFEDRSAYRAAFAVALAAGDAHRRWAFADFDGLAPLPPGAALRTLFEAEPAGAWLLLARLAREDAALALLGEADALRVIDVLLAAAPPGGDDAPAGAAGRGAPGAPAHPAAALLAALARLAAENDAPPIGRCAAALAQAIEALERPGSHVAAAPLQRVRGRLAERLPALGAGGEALRQAALRRPQANRGPPPPVAAGLDETPCAGAGLVVLLDELDGWLDADFCAALPVLAPGCARGAFALAVLAAAADPRDAAAVWGDAVWRALFDVDPQLGLDGFAAALERGDAGAAAAAATSQAAMARRGGAAAWRTGFGQLRRGLDTATGLWCAPGDGPAPRAAWRLARAELAALDVPLLLPLPAPWRALAAAGAQFVWRRAAWRVPGMRGASLAYLRRNLLGPAGRAASDDGTHWRWRVARAPLHVLVAMTTLGARERSLRGPPARRLTLEFG</sequence>
<organism evidence="1 2">
    <name type="scientific">Aquincola agrisoli</name>
    <dbReference type="NCBI Taxonomy" id="3119538"/>
    <lineage>
        <taxon>Bacteria</taxon>
        <taxon>Pseudomonadati</taxon>
        <taxon>Pseudomonadota</taxon>
        <taxon>Betaproteobacteria</taxon>
        <taxon>Burkholderiales</taxon>
        <taxon>Sphaerotilaceae</taxon>
        <taxon>Aquincola</taxon>
    </lineage>
</organism>
<dbReference type="Proteomes" id="UP001336250">
    <property type="component" value="Unassembled WGS sequence"/>
</dbReference>
<accession>A0AAW9Q8N8</accession>
<name>A0AAW9Q8N8_9BURK</name>
<proteinExistence type="predicted"/>
<evidence type="ECO:0000313" key="1">
    <source>
        <dbReference type="EMBL" id="MEF7616363.1"/>
    </source>
</evidence>
<reference evidence="1 2" key="1">
    <citation type="submission" date="2024-02" db="EMBL/GenBank/DDBJ databases">
        <title>Genome sequence of Aquincola sp. MAHUQ-54.</title>
        <authorList>
            <person name="Huq M.A."/>
        </authorList>
    </citation>
    <scope>NUCLEOTIDE SEQUENCE [LARGE SCALE GENOMIC DNA]</scope>
    <source>
        <strain evidence="1 2">MAHUQ-54</strain>
    </source>
</reference>
<dbReference type="EMBL" id="JAZIBG010000041">
    <property type="protein sequence ID" value="MEF7616363.1"/>
    <property type="molecule type" value="Genomic_DNA"/>
</dbReference>
<gene>
    <name evidence="1" type="ORF">V4F39_20780</name>
</gene>
<evidence type="ECO:0000313" key="2">
    <source>
        <dbReference type="Proteomes" id="UP001336250"/>
    </source>
</evidence>
<comment type="caution">
    <text evidence="1">The sequence shown here is derived from an EMBL/GenBank/DDBJ whole genome shotgun (WGS) entry which is preliminary data.</text>
</comment>
<dbReference type="RefSeq" id="WP_332291838.1">
    <property type="nucleotide sequence ID" value="NZ_JAZIBG010000041.1"/>
</dbReference>
<protein>
    <submittedName>
        <fullName evidence="1">Uncharacterized protein</fullName>
    </submittedName>
</protein>